<gene>
    <name evidence="1" type="ORF">FPCIR_4002</name>
</gene>
<dbReference type="Proteomes" id="UP000546213">
    <property type="component" value="Unassembled WGS sequence"/>
</dbReference>
<comment type="caution">
    <text evidence="1">The sequence shown here is derived from an EMBL/GenBank/DDBJ whole genome shotgun (WGS) entry which is preliminary data.</text>
</comment>
<organism evidence="1 2">
    <name type="scientific">Fusarium pseudocircinatum</name>
    <dbReference type="NCBI Taxonomy" id="56676"/>
    <lineage>
        <taxon>Eukaryota</taxon>
        <taxon>Fungi</taxon>
        <taxon>Dikarya</taxon>
        <taxon>Ascomycota</taxon>
        <taxon>Pezizomycotina</taxon>
        <taxon>Sordariomycetes</taxon>
        <taxon>Hypocreomycetidae</taxon>
        <taxon>Hypocreales</taxon>
        <taxon>Nectriaceae</taxon>
        <taxon>Fusarium</taxon>
        <taxon>Fusarium fujikuroi species complex</taxon>
    </lineage>
</organism>
<accession>A0A8H5PHB7</accession>
<keyword evidence="2" id="KW-1185">Reference proteome</keyword>
<evidence type="ECO:0000313" key="2">
    <source>
        <dbReference type="Proteomes" id="UP000546213"/>
    </source>
</evidence>
<name>A0A8H5PHB7_9HYPO</name>
<protein>
    <submittedName>
        <fullName evidence="1">Uncharacterized protein</fullName>
    </submittedName>
</protein>
<dbReference type="AlphaFoldDB" id="A0A8H5PHB7"/>
<proteinExistence type="predicted"/>
<dbReference type="OrthoDB" id="5058398at2759"/>
<sequence length="439" mass="48957">MSSLSFTNLPAEVHLLIGGFLKPSEMEGIIISSKEVRRRYSKSSFHDVAFRGTSMDLVLDLIAFIHAKNHQTTTSGIVLPAIKHVTIEIEDDTPSPGPHAALVLPRLVASSLGAMRNLQGIQLDLWWFSDLQRQELRDRCAGLPVWNALRSIQMEDKADTELLAVLVSKTRPESFSGLQFGGQLELQAARQCAPFLRRPAIPFRLPDSRNVGGRAREAGFVSNRTGVVMQFGRLEWLVLATTQVKPGAVGAIRENPKRFVKVLVKELSRLHYLERLGLTFPRSILVEHQPRVLGTGTGLPAVEHYVRQWNEQIFATIPALQQVAFIHGAIVLRAVREADATICFSIESDLDRHAFPFGILYRACSVQPLAISARSRRQSAPRSKGRLLFFLWRSPSLSATVSSQEEKMDFLDPMSSAHRPLLLSNPDITLAEITRHEVT</sequence>
<dbReference type="EMBL" id="JAAOAS010000085">
    <property type="protein sequence ID" value="KAF5596348.1"/>
    <property type="molecule type" value="Genomic_DNA"/>
</dbReference>
<evidence type="ECO:0000313" key="1">
    <source>
        <dbReference type="EMBL" id="KAF5596348.1"/>
    </source>
</evidence>
<reference evidence="1 2" key="1">
    <citation type="submission" date="2020-05" db="EMBL/GenBank/DDBJ databases">
        <title>Identification and distribution of gene clusters putatively required for synthesis of sphingolipid metabolism inhibitors in phylogenetically diverse species of the filamentous fungus Fusarium.</title>
        <authorList>
            <person name="Kim H.-S."/>
            <person name="Busman M."/>
            <person name="Brown D.W."/>
            <person name="Divon H."/>
            <person name="Uhlig S."/>
            <person name="Proctor R.H."/>
        </authorList>
    </citation>
    <scope>NUCLEOTIDE SEQUENCE [LARGE SCALE GENOMIC DNA]</scope>
    <source>
        <strain evidence="1 2">NRRL 36939</strain>
    </source>
</reference>